<protein>
    <submittedName>
        <fullName evidence="1">DUF3800 domain-containing protein</fullName>
    </submittedName>
</protein>
<evidence type="ECO:0000313" key="1">
    <source>
        <dbReference type="EMBL" id="MBT1704449.1"/>
    </source>
</evidence>
<reference evidence="1 2" key="1">
    <citation type="submission" date="2021-05" db="EMBL/GenBank/DDBJ databases">
        <title>A Polyphasic approach of four new species of the genus Ohtaekwangia: Ohtaekwangia histidinii sp. nov., Ohtaekwangia cretensis sp. nov., Ohtaekwangia indiensis sp. nov., Ohtaekwangia reichenbachii sp. nov. from diverse environment.</title>
        <authorList>
            <person name="Octaviana S."/>
        </authorList>
    </citation>
    <scope>NUCLEOTIDE SEQUENCE [LARGE SCALE GENOMIC DNA]</scope>
    <source>
        <strain evidence="1 2">PWU20</strain>
    </source>
</reference>
<sequence length="231" mass="27056">MDFEVYCDESGLESLTRKDAHLFTGIGGIWFPAEYRDHFKEQVSLIKEKHKVHGELKWKKVSPRYFDLYKDVIDFFFLTGYLRFRVVLIESSKVDNIKFNNEDAELGFYKFYYQLLHHWIFDFNTYDVFLDLKINRNKGRLKELERVLDLSNLTSDIKQVQGLPSEQSIGIQLADVLTGLVTTKFNKEAKGSAKLGLIQHIEEKFLGKPIAPTSKWDEKFNVFKINLKGGW</sequence>
<dbReference type="Proteomes" id="UP000772618">
    <property type="component" value="Unassembled WGS sequence"/>
</dbReference>
<name>A0ABS5VUL3_9BACT</name>
<dbReference type="RefSeq" id="WP_254154411.1">
    <property type="nucleotide sequence ID" value="NZ_JAHESD010000031.1"/>
</dbReference>
<evidence type="ECO:0000313" key="2">
    <source>
        <dbReference type="Proteomes" id="UP000772618"/>
    </source>
</evidence>
<proteinExistence type="predicted"/>
<dbReference type="InterPro" id="IPR024524">
    <property type="entry name" value="DUF3800"/>
</dbReference>
<dbReference type="EMBL" id="JAHESD010000031">
    <property type="protein sequence ID" value="MBT1704449.1"/>
    <property type="molecule type" value="Genomic_DNA"/>
</dbReference>
<keyword evidence="2" id="KW-1185">Reference proteome</keyword>
<organism evidence="1 2">
    <name type="scientific">Chryseosolibacter indicus</name>
    <dbReference type="NCBI Taxonomy" id="2782351"/>
    <lineage>
        <taxon>Bacteria</taxon>
        <taxon>Pseudomonadati</taxon>
        <taxon>Bacteroidota</taxon>
        <taxon>Cytophagia</taxon>
        <taxon>Cytophagales</taxon>
        <taxon>Chryseotaleaceae</taxon>
        <taxon>Chryseosolibacter</taxon>
    </lineage>
</organism>
<accession>A0ABS5VUL3</accession>
<comment type="caution">
    <text evidence="1">The sequence shown here is derived from an EMBL/GenBank/DDBJ whole genome shotgun (WGS) entry which is preliminary data.</text>
</comment>
<gene>
    <name evidence="1" type="ORF">KK060_14235</name>
</gene>
<dbReference type="Pfam" id="PF12686">
    <property type="entry name" value="DUF3800"/>
    <property type="match status" value="1"/>
</dbReference>